<evidence type="ECO:0000313" key="3">
    <source>
        <dbReference type="Proteomes" id="UP000656042"/>
    </source>
</evidence>
<reference evidence="2" key="2">
    <citation type="submission" date="2020-09" db="EMBL/GenBank/DDBJ databases">
        <authorList>
            <person name="Sun Q."/>
            <person name="Zhou Y."/>
        </authorList>
    </citation>
    <scope>NUCLEOTIDE SEQUENCE</scope>
    <source>
        <strain evidence="2">CGMCC 4.7299</strain>
    </source>
</reference>
<dbReference type="RefSeq" id="WP_189078324.1">
    <property type="nucleotide sequence ID" value="NZ_BMMX01000003.1"/>
</dbReference>
<evidence type="ECO:0000313" key="2">
    <source>
        <dbReference type="EMBL" id="GGK81794.1"/>
    </source>
</evidence>
<dbReference type="Proteomes" id="UP000656042">
    <property type="component" value="Unassembled WGS sequence"/>
</dbReference>
<reference evidence="2" key="1">
    <citation type="journal article" date="2014" name="Int. J. Syst. Evol. Microbiol.">
        <title>Complete genome sequence of Corynebacterium casei LMG S-19264T (=DSM 44701T), isolated from a smear-ripened cheese.</title>
        <authorList>
            <consortium name="US DOE Joint Genome Institute (JGI-PGF)"/>
            <person name="Walter F."/>
            <person name="Albersmeier A."/>
            <person name="Kalinowski J."/>
            <person name="Ruckert C."/>
        </authorList>
    </citation>
    <scope>NUCLEOTIDE SEQUENCE</scope>
    <source>
        <strain evidence="2">CGMCC 4.7299</strain>
    </source>
</reference>
<dbReference type="AlphaFoldDB" id="A0A8J3FM87"/>
<feature type="signal peptide" evidence="1">
    <location>
        <begin position="1"/>
        <end position="27"/>
    </location>
</feature>
<proteinExistence type="predicted"/>
<dbReference type="EMBL" id="BMMX01000003">
    <property type="protein sequence ID" value="GGK81794.1"/>
    <property type="molecule type" value="Genomic_DNA"/>
</dbReference>
<keyword evidence="1" id="KW-0732">Signal</keyword>
<gene>
    <name evidence="2" type="primary">yvgO</name>
    <name evidence="2" type="ORF">GCM10012284_14810</name>
</gene>
<protein>
    <submittedName>
        <fullName evidence="2">Stress response protein YvgO</fullName>
    </submittedName>
</protein>
<sequence>MNRTKKISGVLAIAVAAALVSSGSAVAAPPTDSPVQTYAASAQVSPAELSPAELSPAEAATAEKQLVLAAAAAQGGSSIDLIDGLLNTAKRILSFAIAQATANQNRSGYVRSLLEAGWYKTGEKHNVVVMVAPGGKTKGRFAINVKGKVSDAVYHYKGYPPFRVIVFKSGTVKNKGDGGYINWAYRGWFTRNNMTVHFHKP</sequence>
<feature type="chain" id="PRO_5035170982" evidence="1">
    <location>
        <begin position="28"/>
        <end position="201"/>
    </location>
</feature>
<evidence type="ECO:0000256" key="1">
    <source>
        <dbReference type="SAM" id="SignalP"/>
    </source>
</evidence>
<comment type="caution">
    <text evidence="2">The sequence shown here is derived from an EMBL/GenBank/DDBJ whole genome shotgun (WGS) entry which is preliminary data.</text>
</comment>
<accession>A0A8J3FM87</accession>
<organism evidence="2 3">
    <name type="scientific">Mangrovihabitans endophyticus</name>
    <dbReference type="NCBI Taxonomy" id="1751298"/>
    <lineage>
        <taxon>Bacteria</taxon>
        <taxon>Bacillati</taxon>
        <taxon>Actinomycetota</taxon>
        <taxon>Actinomycetes</taxon>
        <taxon>Micromonosporales</taxon>
        <taxon>Micromonosporaceae</taxon>
        <taxon>Mangrovihabitans</taxon>
    </lineage>
</organism>
<keyword evidence="3" id="KW-1185">Reference proteome</keyword>
<name>A0A8J3FM87_9ACTN</name>